<evidence type="ECO:0000313" key="1">
    <source>
        <dbReference type="EMBL" id="MXR22059.1"/>
    </source>
</evidence>
<dbReference type="Proteomes" id="UP000471521">
    <property type="component" value="Unassembled WGS sequence"/>
</dbReference>
<name>A0A6B0SXA1_9EURY</name>
<keyword evidence="2" id="KW-1185">Reference proteome</keyword>
<evidence type="ECO:0000313" key="2">
    <source>
        <dbReference type="Proteomes" id="UP000471521"/>
    </source>
</evidence>
<proteinExistence type="predicted"/>
<dbReference type="RefSeq" id="WP_159527454.1">
    <property type="nucleotide sequence ID" value="NZ_WUUU01000192.1"/>
</dbReference>
<sequence>MDVLSMSWRDVLVASWPVDPETVAARLPDGLAVDTFDGRAWLSVVPFVMGDVRPLGVPAAVGRTFGELNLRTYVTGDAGPGIYFFNLDADDTVGVTLARHLFKLPYYHAEMRVERRGDAIDFRSHRTHDGVAPLDFDATYQPVGAPNPAEPGSLEAFLLERYRFYAPGRSSLYCGEVSHDPWRLAHADATFRANDLFAANGFDHPDSVPHLLYSPSVDVTAERVRRV</sequence>
<dbReference type="SUPFAM" id="SSF160104">
    <property type="entry name" value="Acetoacetate decarboxylase-like"/>
    <property type="match status" value="1"/>
</dbReference>
<organism evidence="1 2">
    <name type="scientific">Halobacterium bonnevillei</name>
    <dbReference type="NCBI Taxonomy" id="2692200"/>
    <lineage>
        <taxon>Archaea</taxon>
        <taxon>Methanobacteriati</taxon>
        <taxon>Methanobacteriota</taxon>
        <taxon>Stenosarchaea group</taxon>
        <taxon>Halobacteria</taxon>
        <taxon>Halobacteriales</taxon>
        <taxon>Halobacteriaceae</taxon>
        <taxon>Halobacterium</taxon>
    </lineage>
</organism>
<dbReference type="Gene3D" id="2.40.400.10">
    <property type="entry name" value="Acetoacetate decarboxylase-like"/>
    <property type="match status" value="1"/>
</dbReference>
<dbReference type="InterPro" id="IPR018644">
    <property type="entry name" value="DUF2071"/>
</dbReference>
<dbReference type="Pfam" id="PF09844">
    <property type="entry name" value="DUF2071"/>
    <property type="match status" value="1"/>
</dbReference>
<protein>
    <submittedName>
        <fullName evidence="1">DUF2071 domain-containing protein</fullName>
    </submittedName>
</protein>
<dbReference type="InterPro" id="IPR023375">
    <property type="entry name" value="ADC_dom_sf"/>
</dbReference>
<dbReference type="PANTHER" id="PTHR39186">
    <property type="entry name" value="DUF2071 FAMILY PROTEIN"/>
    <property type="match status" value="1"/>
</dbReference>
<gene>
    <name evidence="1" type="ORF">GRX66_16180</name>
</gene>
<dbReference type="EMBL" id="WUUU01000192">
    <property type="protein sequence ID" value="MXR22059.1"/>
    <property type="molecule type" value="Genomic_DNA"/>
</dbReference>
<dbReference type="AlphaFoldDB" id="A0A6B0SXA1"/>
<dbReference type="PANTHER" id="PTHR39186:SF1">
    <property type="entry name" value="DUF2071 DOMAIN-CONTAINING PROTEIN"/>
    <property type="match status" value="1"/>
</dbReference>
<accession>A0A6B0SXA1</accession>
<comment type="caution">
    <text evidence="1">The sequence shown here is derived from an EMBL/GenBank/DDBJ whole genome shotgun (WGS) entry which is preliminary data.</text>
</comment>
<reference evidence="1 2" key="1">
    <citation type="submission" date="2019-12" db="EMBL/GenBank/DDBJ databases">
        <title>Isolation and characterization of three novel carbon monoxide-oxidizing members of Halobacteria from salione crusts and soils.</title>
        <authorList>
            <person name="Myers M.R."/>
            <person name="King G.M."/>
        </authorList>
    </citation>
    <scope>NUCLEOTIDE SEQUENCE [LARGE SCALE GENOMIC DNA]</scope>
    <source>
        <strain evidence="1 2">PCN9</strain>
    </source>
</reference>
<dbReference type="OrthoDB" id="233478at2157"/>